<proteinExistence type="predicted"/>
<accession>A0A8J4XZ95</accession>
<evidence type="ECO:0000313" key="3">
    <source>
        <dbReference type="Proteomes" id="UP000770661"/>
    </source>
</evidence>
<keyword evidence="3" id="KW-1185">Reference proteome</keyword>
<dbReference type="EMBL" id="JACEEZ010017147">
    <property type="protein sequence ID" value="KAG0717745.1"/>
    <property type="molecule type" value="Genomic_DNA"/>
</dbReference>
<sequence length="101" mass="11366">MLSGQDALSETCLYPHQRHDLWVYVELWREAATTSWREAKSSSLRSSGVTSAPATSHSREFFPPCMEVASRRAASNETQKALRLSTSSNVWHCRNTSCFQG</sequence>
<evidence type="ECO:0000256" key="1">
    <source>
        <dbReference type="SAM" id="MobiDB-lite"/>
    </source>
</evidence>
<reference evidence="2" key="1">
    <citation type="submission" date="2020-07" db="EMBL/GenBank/DDBJ databases">
        <title>The High-quality genome of the commercially important snow crab, Chionoecetes opilio.</title>
        <authorList>
            <person name="Jeong J.-H."/>
            <person name="Ryu S."/>
        </authorList>
    </citation>
    <scope>NUCLEOTIDE SEQUENCE</scope>
    <source>
        <strain evidence="2">MADBK_172401_WGS</strain>
        <tissue evidence="2">Digestive gland</tissue>
    </source>
</reference>
<feature type="region of interest" description="Disordered" evidence="1">
    <location>
        <begin position="38"/>
        <end position="57"/>
    </location>
</feature>
<name>A0A8J4XZ95_CHIOP</name>
<evidence type="ECO:0000313" key="2">
    <source>
        <dbReference type="EMBL" id="KAG0717745.1"/>
    </source>
</evidence>
<gene>
    <name evidence="2" type="ORF">GWK47_053819</name>
</gene>
<dbReference type="AlphaFoldDB" id="A0A8J4XZ95"/>
<feature type="compositionally biased region" description="Polar residues" evidence="1">
    <location>
        <begin position="38"/>
        <end position="56"/>
    </location>
</feature>
<comment type="caution">
    <text evidence="2">The sequence shown here is derived from an EMBL/GenBank/DDBJ whole genome shotgun (WGS) entry which is preliminary data.</text>
</comment>
<organism evidence="2 3">
    <name type="scientific">Chionoecetes opilio</name>
    <name type="common">Atlantic snow crab</name>
    <name type="synonym">Cancer opilio</name>
    <dbReference type="NCBI Taxonomy" id="41210"/>
    <lineage>
        <taxon>Eukaryota</taxon>
        <taxon>Metazoa</taxon>
        <taxon>Ecdysozoa</taxon>
        <taxon>Arthropoda</taxon>
        <taxon>Crustacea</taxon>
        <taxon>Multicrustacea</taxon>
        <taxon>Malacostraca</taxon>
        <taxon>Eumalacostraca</taxon>
        <taxon>Eucarida</taxon>
        <taxon>Decapoda</taxon>
        <taxon>Pleocyemata</taxon>
        <taxon>Brachyura</taxon>
        <taxon>Eubrachyura</taxon>
        <taxon>Majoidea</taxon>
        <taxon>Majidae</taxon>
        <taxon>Chionoecetes</taxon>
    </lineage>
</organism>
<protein>
    <submittedName>
        <fullName evidence="2">Uncharacterized protein</fullName>
    </submittedName>
</protein>
<dbReference type="Proteomes" id="UP000770661">
    <property type="component" value="Unassembled WGS sequence"/>
</dbReference>